<evidence type="ECO:0000313" key="4">
    <source>
        <dbReference type="EMBL" id="GHD90606.1"/>
    </source>
</evidence>
<keyword evidence="5" id="KW-1185">Reference proteome</keyword>
<keyword evidence="1" id="KW-0808">Transferase</keyword>
<reference evidence="4" key="1">
    <citation type="journal article" date="2014" name="Int. J. Syst. Evol. Microbiol.">
        <title>Complete genome sequence of Corynebacterium casei LMG S-19264T (=DSM 44701T), isolated from a smear-ripened cheese.</title>
        <authorList>
            <consortium name="US DOE Joint Genome Institute (JGI-PGF)"/>
            <person name="Walter F."/>
            <person name="Albersmeier A."/>
            <person name="Kalinowski J."/>
            <person name="Ruckert C."/>
        </authorList>
    </citation>
    <scope>NUCLEOTIDE SEQUENCE</scope>
    <source>
        <strain evidence="4">JCM 4654</strain>
    </source>
</reference>
<protein>
    <submittedName>
        <fullName evidence="4">Kinase</fullName>
    </submittedName>
</protein>
<gene>
    <name evidence="4" type="ORF">GCM10010508_36000</name>
</gene>
<dbReference type="EMBL" id="BMVF01000008">
    <property type="protein sequence ID" value="GHD90606.1"/>
    <property type="molecule type" value="Genomic_DNA"/>
</dbReference>
<evidence type="ECO:0000256" key="2">
    <source>
        <dbReference type="ARBA" id="ARBA00022777"/>
    </source>
</evidence>
<dbReference type="PANTHER" id="PTHR10584:SF166">
    <property type="entry name" value="RIBOKINASE"/>
    <property type="match status" value="1"/>
</dbReference>
<dbReference type="InterPro" id="IPR011611">
    <property type="entry name" value="PfkB_dom"/>
</dbReference>
<dbReference type="Pfam" id="PF00294">
    <property type="entry name" value="PfkB"/>
    <property type="match status" value="1"/>
</dbReference>
<dbReference type="Proteomes" id="UP000608955">
    <property type="component" value="Unassembled WGS sequence"/>
</dbReference>
<dbReference type="Gene3D" id="3.40.1190.20">
    <property type="match status" value="1"/>
</dbReference>
<dbReference type="PROSITE" id="PS00583">
    <property type="entry name" value="PFKB_KINASES_1"/>
    <property type="match status" value="1"/>
</dbReference>
<proteinExistence type="predicted"/>
<keyword evidence="2 4" id="KW-0418">Kinase</keyword>
<dbReference type="SUPFAM" id="SSF53613">
    <property type="entry name" value="Ribokinase-like"/>
    <property type="match status" value="1"/>
</dbReference>
<dbReference type="PANTHER" id="PTHR10584">
    <property type="entry name" value="SUGAR KINASE"/>
    <property type="match status" value="1"/>
</dbReference>
<comment type="caution">
    <text evidence="4">The sequence shown here is derived from an EMBL/GenBank/DDBJ whole genome shotgun (WGS) entry which is preliminary data.</text>
</comment>
<accession>A0A919CXS9</accession>
<reference evidence="4" key="2">
    <citation type="submission" date="2020-09" db="EMBL/GenBank/DDBJ databases">
        <authorList>
            <person name="Sun Q."/>
            <person name="Ohkuma M."/>
        </authorList>
    </citation>
    <scope>NUCLEOTIDE SEQUENCE</scope>
    <source>
        <strain evidence="4">JCM 4654</strain>
    </source>
</reference>
<evidence type="ECO:0000259" key="3">
    <source>
        <dbReference type="Pfam" id="PF00294"/>
    </source>
</evidence>
<dbReference type="InterPro" id="IPR002173">
    <property type="entry name" value="Carboh/pur_kinase_PfkB_CS"/>
</dbReference>
<dbReference type="AlphaFoldDB" id="A0A919CXS9"/>
<dbReference type="InterPro" id="IPR029056">
    <property type="entry name" value="Ribokinase-like"/>
</dbReference>
<feature type="domain" description="Carbohydrate kinase PfkB" evidence="3">
    <location>
        <begin position="38"/>
        <end position="296"/>
    </location>
</feature>
<evidence type="ECO:0000256" key="1">
    <source>
        <dbReference type="ARBA" id="ARBA00022679"/>
    </source>
</evidence>
<sequence length="328" mass="34968">MRIAVTGSIAKDHLMSFPHRFADRLIAERLDRISLSLLTDDLEIRYGGVAANIAFGLGSLGLAPLLVGAAGADFDDQEVWLKEHGVDTAGVRISDTLHTARFVCATDTEQNQIGFFYAGAMAEARDIGLPGLLDRTGGADLVVVSPDDPDAMVRHARECARLGVPFVADPSQQLARLERDQARALLDSPCHLFTNEYEALLIQERTGWTEQQVLGRVGSWITTQGAGGSRIARVGRTTTHVPAVPARAEVVDPTGAGDAYRAGFLAALAWDLDLAEAARLGSAVASVVLESRGTQTYALRGDDLLDRLGTAYGAGAVRRIIPRLGALS</sequence>
<name>A0A919CXS9_9ACTN</name>
<dbReference type="RefSeq" id="WP_190178837.1">
    <property type="nucleotide sequence ID" value="NZ_BMVF01000008.1"/>
</dbReference>
<dbReference type="GO" id="GO:0016301">
    <property type="term" value="F:kinase activity"/>
    <property type="evidence" value="ECO:0007669"/>
    <property type="project" value="UniProtKB-KW"/>
</dbReference>
<dbReference type="PROSITE" id="PS00584">
    <property type="entry name" value="PFKB_KINASES_2"/>
    <property type="match status" value="1"/>
</dbReference>
<organism evidence="4 5">
    <name type="scientific">Streptomyces naganishii JCM 4654</name>
    <dbReference type="NCBI Taxonomy" id="1306179"/>
    <lineage>
        <taxon>Bacteria</taxon>
        <taxon>Bacillati</taxon>
        <taxon>Actinomycetota</taxon>
        <taxon>Actinomycetes</taxon>
        <taxon>Kitasatosporales</taxon>
        <taxon>Streptomycetaceae</taxon>
        <taxon>Streptomyces</taxon>
    </lineage>
</organism>
<evidence type="ECO:0000313" key="5">
    <source>
        <dbReference type="Proteomes" id="UP000608955"/>
    </source>
</evidence>
<dbReference type="CDD" id="cd01942">
    <property type="entry name" value="ribokinase_group_A"/>
    <property type="match status" value="1"/>
</dbReference>